<dbReference type="PANTHER" id="PTHR42029:SF2">
    <property type="entry name" value="WAX SYNTHASE DOMAIN-CONTAINING PROTEIN"/>
    <property type="match status" value="1"/>
</dbReference>
<organism evidence="2 3">
    <name type="scientific">Penicillium desertorum</name>
    <dbReference type="NCBI Taxonomy" id="1303715"/>
    <lineage>
        <taxon>Eukaryota</taxon>
        <taxon>Fungi</taxon>
        <taxon>Dikarya</taxon>
        <taxon>Ascomycota</taxon>
        <taxon>Pezizomycotina</taxon>
        <taxon>Eurotiomycetes</taxon>
        <taxon>Eurotiomycetidae</taxon>
        <taxon>Eurotiales</taxon>
        <taxon>Aspergillaceae</taxon>
        <taxon>Penicillium</taxon>
    </lineage>
</organism>
<dbReference type="EMBL" id="JAPWDO010000005">
    <property type="protein sequence ID" value="KAJ5470481.1"/>
    <property type="molecule type" value="Genomic_DNA"/>
</dbReference>
<keyword evidence="1" id="KW-1133">Transmembrane helix</keyword>
<dbReference type="AlphaFoldDB" id="A0A9X0BKB2"/>
<protein>
    <submittedName>
        <fullName evidence="2">Uncharacterized protein</fullName>
    </submittedName>
</protein>
<feature type="transmembrane region" description="Helical" evidence="1">
    <location>
        <begin position="162"/>
        <end position="180"/>
    </location>
</feature>
<keyword evidence="1" id="KW-0472">Membrane</keyword>
<comment type="caution">
    <text evidence="2">The sequence shown here is derived from an EMBL/GenBank/DDBJ whole genome shotgun (WGS) entry which is preliminary data.</text>
</comment>
<proteinExistence type="predicted"/>
<feature type="transmembrane region" description="Helical" evidence="1">
    <location>
        <begin position="131"/>
        <end position="150"/>
    </location>
</feature>
<keyword evidence="1" id="KW-0812">Transmembrane</keyword>
<reference evidence="2" key="1">
    <citation type="submission" date="2022-12" db="EMBL/GenBank/DDBJ databases">
        <authorList>
            <person name="Petersen C."/>
        </authorList>
    </citation>
    <scope>NUCLEOTIDE SEQUENCE</scope>
    <source>
        <strain evidence="2">IBT 17660</strain>
    </source>
</reference>
<name>A0A9X0BKB2_9EURO</name>
<dbReference type="PANTHER" id="PTHR42029">
    <property type="entry name" value="AN04G07800"/>
    <property type="match status" value="1"/>
</dbReference>
<reference evidence="2" key="2">
    <citation type="journal article" date="2023" name="IMA Fungus">
        <title>Comparative genomic study of the Penicillium genus elucidates a diverse pangenome and 15 lateral gene transfer events.</title>
        <authorList>
            <person name="Petersen C."/>
            <person name="Sorensen T."/>
            <person name="Nielsen M.R."/>
            <person name="Sondergaard T.E."/>
            <person name="Sorensen J.L."/>
            <person name="Fitzpatrick D.A."/>
            <person name="Frisvad J.C."/>
            <person name="Nielsen K.L."/>
        </authorList>
    </citation>
    <scope>NUCLEOTIDE SEQUENCE</scope>
    <source>
        <strain evidence="2">IBT 17660</strain>
    </source>
</reference>
<feature type="transmembrane region" description="Helical" evidence="1">
    <location>
        <begin position="57"/>
        <end position="76"/>
    </location>
</feature>
<dbReference type="OrthoDB" id="5420247at2759"/>
<evidence type="ECO:0000313" key="2">
    <source>
        <dbReference type="EMBL" id="KAJ5470481.1"/>
    </source>
</evidence>
<evidence type="ECO:0000256" key="1">
    <source>
        <dbReference type="SAM" id="Phobius"/>
    </source>
</evidence>
<keyword evidence="3" id="KW-1185">Reference proteome</keyword>
<accession>A0A9X0BKB2</accession>
<dbReference type="Proteomes" id="UP001147760">
    <property type="component" value="Unassembled WGS sequence"/>
</dbReference>
<evidence type="ECO:0000313" key="3">
    <source>
        <dbReference type="Proteomes" id="UP001147760"/>
    </source>
</evidence>
<sequence length="372" mass="41849">MDKRSCVLVIFFSPAQAEYDQDFIMRAPNIAQAGLLTISKRIVQRPEDDPAALVLEAWSQGLMTGSLVIMAAVTYANMRPGVLLHKLILLEVTPSTINVNKYLLTGDLVRQLILATAHGTFIFAPDPVYGWYLASTAIGLIISWSLHNVIAWMKNRPFMSRGLSLFYIWTIVLAQPYWAAEIYANFAYFNNISLGAYEKIRPWEALFRDPWWIYTTCNLFWVVKTHYNFGLIELVRECPRFGLMLGSMCLSILFSVADVLSVTGVLSAAMPTGINPFWKVSPCVSASRYYQGPGLTSGRAPQLCFMFKCLCDTIILDDFKTALDKLSTRWLARNGMHTIDFRSHPTFTQDRAPPDADDNISLKHPVSAVHIA</sequence>
<gene>
    <name evidence="2" type="ORF">N7530_007838</name>
</gene>